<dbReference type="Pfam" id="PF00096">
    <property type="entry name" value="zf-C2H2"/>
    <property type="match status" value="2"/>
</dbReference>
<protein>
    <recommendedName>
        <fullName evidence="3">C2H2-type domain-containing protein</fullName>
    </recommendedName>
</protein>
<feature type="domain" description="C2H2-type" evidence="3">
    <location>
        <begin position="206"/>
        <end position="234"/>
    </location>
</feature>
<sequence>MQAARHETTPWEEMALEPIDQQTAPPNFGLLPCPDMGFGNGANWTHDPGSISDTAPVSNATAGQFDGNQPAPVFIGHFENAFPNLEATSPEAQIGSWNSAGPRFPNTGLSSFLVPGSFIANLPVEASVENEYFTSMNMDFIELDFFNGFPSVDYANAIAPNQTAPMVGPATYTPPLINPDSTSYVPAQAPAQQPVLPSGQQAPQRTTCTRCPRTFSRRTDLPRHMASVHGVGRRTHQCPRPGCGKTYSRSDKVLEHRRKAGH</sequence>
<dbReference type="Proteomes" id="UP000308671">
    <property type="component" value="Unassembled WGS sequence"/>
</dbReference>
<keyword evidence="5" id="KW-1185">Reference proteome</keyword>
<dbReference type="EMBL" id="PQXL01000205">
    <property type="protein sequence ID" value="THV49239.1"/>
    <property type="molecule type" value="Genomic_DNA"/>
</dbReference>
<feature type="region of interest" description="Disordered" evidence="2">
    <location>
        <begin position="229"/>
        <end position="262"/>
    </location>
</feature>
<comment type="caution">
    <text evidence="4">The sequence shown here is derived from an EMBL/GenBank/DDBJ whole genome shotgun (WGS) entry which is preliminary data.</text>
</comment>
<evidence type="ECO:0000313" key="4">
    <source>
        <dbReference type="EMBL" id="THV49239.1"/>
    </source>
</evidence>
<name>A0A4S8R503_9HELO</name>
<dbReference type="AlphaFoldDB" id="A0A4S8R503"/>
<organism evidence="4 5">
    <name type="scientific">Botrytis galanthina</name>
    <dbReference type="NCBI Taxonomy" id="278940"/>
    <lineage>
        <taxon>Eukaryota</taxon>
        <taxon>Fungi</taxon>
        <taxon>Dikarya</taxon>
        <taxon>Ascomycota</taxon>
        <taxon>Pezizomycotina</taxon>
        <taxon>Leotiomycetes</taxon>
        <taxon>Helotiales</taxon>
        <taxon>Sclerotiniaceae</taxon>
        <taxon>Botrytis</taxon>
    </lineage>
</organism>
<dbReference type="SMART" id="SM00355">
    <property type="entry name" value="ZnF_C2H2"/>
    <property type="match status" value="2"/>
</dbReference>
<dbReference type="SUPFAM" id="SSF57667">
    <property type="entry name" value="beta-beta-alpha zinc fingers"/>
    <property type="match status" value="1"/>
</dbReference>
<keyword evidence="1" id="KW-0862">Zinc</keyword>
<proteinExistence type="predicted"/>
<gene>
    <name evidence="4" type="ORF">BGAL_0205g00170</name>
</gene>
<evidence type="ECO:0000259" key="3">
    <source>
        <dbReference type="PROSITE" id="PS50157"/>
    </source>
</evidence>
<keyword evidence="1" id="KW-0863">Zinc-finger</keyword>
<evidence type="ECO:0000256" key="2">
    <source>
        <dbReference type="SAM" id="MobiDB-lite"/>
    </source>
</evidence>
<keyword evidence="1" id="KW-0479">Metal-binding</keyword>
<evidence type="ECO:0000313" key="5">
    <source>
        <dbReference type="Proteomes" id="UP000308671"/>
    </source>
</evidence>
<feature type="domain" description="C2H2-type" evidence="3">
    <location>
        <begin position="236"/>
        <end position="262"/>
    </location>
</feature>
<dbReference type="PROSITE" id="PS50157">
    <property type="entry name" value="ZINC_FINGER_C2H2_2"/>
    <property type="match status" value="2"/>
</dbReference>
<dbReference type="GO" id="GO:0008270">
    <property type="term" value="F:zinc ion binding"/>
    <property type="evidence" value="ECO:0007669"/>
    <property type="project" value="UniProtKB-KW"/>
</dbReference>
<dbReference type="PROSITE" id="PS00028">
    <property type="entry name" value="ZINC_FINGER_C2H2_1"/>
    <property type="match status" value="2"/>
</dbReference>
<evidence type="ECO:0000256" key="1">
    <source>
        <dbReference type="PROSITE-ProRule" id="PRU00042"/>
    </source>
</evidence>
<reference evidence="4 5" key="1">
    <citation type="submission" date="2017-12" db="EMBL/GenBank/DDBJ databases">
        <title>Comparative genomics of Botrytis spp.</title>
        <authorList>
            <person name="Valero-Jimenez C.A."/>
            <person name="Tapia P."/>
            <person name="Veloso J."/>
            <person name="Silva-Moreno E."/>
            <person name="Staats M."/>
            <person name="Valdes J.H."/>
            <person name="Van Kan J.A.L."/>
        </authorList>
    </citation>
    <scope>NUCLEOTIDE SEQUENCE [LARGE SCALE GENOMIC DNA]</scope>
    <source>
        <strain evidence="4 5">MUCL435</strain>
    </source>
</reference>
<accession>A0A4S8R503</accession>
<dbReference type="InterPro" id="IPR036236">
    <property type="entry name" value="Znf_C2H2_sf"/>
</dbReference>
<dbReference type="OrthoDB" id="654211at2759"/>
<dbReference type="Gene3D" id="3.30.160.60">
    <property type="entry name" value="Classic Zinc Finger"/>
    <property type="match status" value="1"/>
</dbReference>
<dbReference type="InterPro" id="IPR013087">
    <property type="entry name" value="Znf_C2H2_type"/>
</dbReference>